<feature type="compositionally biased region" description="Acidic residues" evidence="1">
    <location>
        <begin position="116"/>
        <end position="132"/>
    </location>
</feature>
<feature type="region of interest" description="Disordered" evidence="1">
    <location>
        <begin position="81"/>
        <end position="143"/>
    </location>
</feature>
<dbReference type="AlphaFoldDB" id="A0A6J8AKJ3"/>
<accession>A0A6J8AKJ3</accession>
<reference evidence="2 3" key="1">
    <citation type="submission" date="2020-06" db="EMBL/GenBank/DDBJ databases">
        <authorList>
            <person name="Li R."/>
            <person name="Bekaert M."/>
        </authorList>
    </citation>
    <scope>NUCLEOTIDE SEQUENCE [LARGE SCALE GENOMIC DNA]</scope>
    <source>
        <strain evidence="3">wild</strain>
    </source>
</reference>
<evidence type="ECO:0000256" key="1">
    <source>
        <dbReference type="SAM" id="MobiDB-lite"/>
    </source>
</evidence>
<sequence length="171" mass="19847">MHLCKYRGSSPHRNEEISTRPVHYDEINSMYYNPINAIGSQQAIRHVAQHEIQQPSIANVEDSAAHNWSNRKILPYAVHKFKPNEKNDSPRSSSDDSYPVPCRNYIELDIEKENENELQDMNTEEPEIDLDQSSDSSDNRKTNIKAIGRYEALKLCDMKEDSYKKYADIDE</sequence>
<name>A0A6J8AKJ3_MYTCO</name>
<organism evidence="2 3">
    <name type="scientific">Mytilus coruscus</name>
    <name type="common">Sea mussel</name>
    <dbReference type="NCBI Taxonomy" id="42192"/>
    <lineage>
        <taxon>Eukaryota</taxon>
        <taxon>Metazoa</taxon>
        <taxon>Spiralia</taxon>
        <taxon>Lophotrochozoa</taxon>
        <taxon>Mollusca</taxon>
        <taxon>Bivalvia</taxon>
        <taxon>Autobranchia</taxon>
        <taxon>Pteriomorphia</taxon>
        <taxon>Mytilida</taxon>
        <taxon>Mytiloidea</taxon>
        <taxon>Mytilidae</taxon>
        <taxon>Mytilinae</taxon>
        <taxon>Mytilus</taxon>
    </lineage>
</organism>
<dbReference type="EMBL" id="CACVKT020001487">
    <property type="protein sequence ID" value="CAC5368508.1"/>
    <property type="molecule type" value="Genomic_DNA"/>
</dbReference>
<dbReference type="Proteomes" id="UP000507470">
    <property type="component" value="Unassembled WGS sequence"/>
</dbReference>
<protein>
    <submittedName>
        <fullName evidence="2">Uncharacterized protein</fullName>
    </submittedName>
</protein>
<proteinExistence type="predicted"/>
<gene>
    <name evidence="2" type="ORF">MCOR_8037</name>
</gene>
<evidence type="ECO:0000313" key="3">
    <source>
        <dbReference type="Proteomes" id="UP000507470"/>
    </source>
</evidence>
<keyword evidence="3" id="KW-1185">Reference proteome</keyword>
<evidence type="ECO:0000313" key="2">
    <source>
        <dbReference type="EMBL" id="CAC5368508.1"/>
    </source>
</evidence>